<sequence>MALSEPKQNGVLMAYSPARITAWRGAVVPALPRPPVAKGNLASGFPAMPCYGSSRQAMQDENNNKKAWRPAIFPREPHC</sequence>
<organism evidence="2 3">
    <name type="scientific">Myotis davidii</name>
    <name type="common">David's myotis</name>
    <dbReference type="NCBI Taxonomy" id="225400"/>
    <lineage>
        <taxon>Eukaryota</taxon>
        <taxon>Metazoa</taxon>
        <taxon>Chordata</taxon>
        <taxon>Craniata</taxon>
        <taxon>Vertebrata</taxon>
        <taxon>Euteleostomi</taxon>
        <taxon>Mammalia</taxon>
        <taxon>Eutheria</taxon>
        <taxon>Laurasiatheria</taxon>
        <taxon>Chiroptera</taxon>
        <taxon>Yangochiroptera</taxon>
        <taxon>Vespertilionidae</taxon>
        <taxon>Myotis</taxon>
    </lineage>
</organism>
<proteinExistence type="predicted"/>
<accession>L5M0U6</accession>
<reference evidence="3" key="1">
    <citation type="journal article" date="2013" name="Science">
        <title>Comparative analysis of bat genomes provides insight into the evolution of flight and immunity.</title>
        <authorList>
            <person name="Zhang G."/>
            <person name="Cowled C."/>
            <person name="Shi Z."/>
            <person name="Huang Z."/>
            <person name="Bishop-Lilly K.A."/>
            <person name="Fang X."/>
            <person name="Wynne J.W."/>
            <person name="Xiong Z."/>
            <person name="Baker M.L."/>
            <person name="Zhao W."/>
            <person name="Tachedjian M."/>
            <person name="Zhu Y."/>
            <person name="Zhou P."/>
            <person name="Jiang X."/>
            <person name="Ng J."/>
            <person name="Yang L."/>
            <person name="Wu L."/>
            <person name="Xiao J."/>
            <person name="Feng Y."/>
            <person name="Chen Y."/>
            <person name="Sun X."/>
            <person name="Zhang Y."/>
            <person name="Marsh G.A."/>
            <person name="Crameri G."/>
            <person name="Broder C.C."/>
            <person name="Frey K.G."/>
            <person name="Wang L.F."/>
            <person name="Wang J."/>
        </authorList>
    </citation>
    <scope>NUCLEOTIDE SEQUENCE [LARGE SCALE GENOMIC DNA]</scope>
</reference>
<evidence type="ECO:0000313" key="3">
    <source>
        <dbReference type="Proteomes" id="UP000010556"/>
    </source>
</evidence>
<dbReference type="AlphaFoldDB" id="L5M0U6"/>
<gene>
    <name evidence="2" type="ORF">MDA_GLEAN10013430</name>
</gene>
<protein>
    <submittedName>
        <fullName evidence="2">Uncharacterized protein</fullName>
    </submittedName>
</protein>
<feature type="region of interest" description="Disordered" evidence="1">
    <location>
        <begin position="56"/>
        <end position="79"/>
    </location>
</feature>
<evidence type="ECO:0000313" key="2">
    <source>
        <dbReference type="EMBL" id="ELK31338.1"/>
    </source>
</evidence>
<dbReference type="Proteomes" id="UP000010556">
    <property type="component" value="Unassembled WGS sequence"/>
</dbReference>
<dbReference type="EMBL" id="KB106269">
    <property type="protein sequence ID" value="ELK31338.1"/>
    <property type="molecule type" value="Genomic_DNA"/>
</dbReference>
<evidence type="ECO:0000256" key="1">
    <source>
        <dbReference type="SAM" id="MobiDB-lite"/>
    </source>
</evidence>
<name>L5M0U6_MYODS</name>
<keyword evidence="3" id="KW-1185">Reference proteome</keyword>